<dbReference type="AlphaFoldDB" id="G0J7T0"/>
<accession>G0J7T0</accession>
<dbReference type="HOGENOM" id="CLU_069076_0_0_10"/>
<evidence type="ECO:0000313" key="1">
    <source>
        <dbReference type="EMBL" id="AEL27778.1"/>
    </source>
</evidence>
<sequence length="289" mass="33980">MSPTKTFSPNQLRDYSSLFSRSAVKEWMNGNLSSIDFKIKRYDENWYSSTKRTYIDYLKFVYSVLENQYQNEYILKNSFLNDWLIKELGESNSELYSEFRIGSAIADLVMFNGTSRAFEIKTELDSDKRLNSQLDQYRKVFNEIFLIVPASKIEEYVTYDNSIGIICFDILSPKRFQIIRPATRSTDIDAKALMHIFHTSEYKEIVTHHYGQLPEVTSFNQFEICKDLIAKIPQNELNHLFINKMKSRAGNYGLSVRYYKEFNQLSLALRLNMKNRKQLFSILKAPLNV</sequence>
<reference evidence="2" key="1">
    <citation type="submission" date="2011-07" db="EMBL/GenBank/DDBJ databases">
        <title>The complete genome of Cyclobacterium marinum DSM 745.</title>
        <authorList>
            <person name="Lucas S."/>
            <person name="Han J."/>
            <person name="Lapidus A."/>
            <person name="Bruce D."/>
            <person name="Goodwin L."/>
            <person name="Pitluck S."/>
            <person name="Peters L."/>
            <person name="Kyrpides N."/>
            <person name="Mavromatis K."/>
            <person name="Ivanova N."/>
            <person name="Ovchinnikova G."/>
            <person name="Chertkov O."/>
            <person name="Detter J.C."/>
            <person name="Tapia R."/>
            <person name="Han C."/>
            <person name="Land M."/>
            <person name="Hauser L."/>
            <person name="Markowitz V."/>
            <person name="Cheng J.-F."/>
            <person name="Hugenholtz P."/>
            <person name="Woyke T."/>
            <person name="Wu D."/>
            <person name="Tindall B."/>
            <person name="Schuetze A."/>
            <person name="Brambilla E."/>
            <person name="Klenk H.-P."/>
            <person name="Eisen J.A."/>
        </authorList>
    </citation>
    <scope>NUCLEOTIDE SEQUENCE [LARGE SCALE GENOMIC DNA]</scope>
    <source>
        <strain evidence="2">ATCC 25205 / DSM 745 / LMG 13164 / NCIMB 1802</strain>
    </source>
</reference>
<dbReference type="EMBL" id="CP002955">
    <property type="protein sequence ID" value="AEL27778.1"/>
    <property type="molecule type" value="Genomic_DNA"/>
</dbReference>
<dbReference type="OrthoDB" id="128875at2"/>
<organism evidence="1 2">
    <name type="scientific">Cyclobacterium marinum (strain ATCC 25205 / DSM 745 / LMG 13164 / NCIMB 1802)</name>
    <name type="common">Flectobacillus marinus</name>
    <dbReference type="NCBI Taxonomy" id="880070"/>
    <lineage>
        <taxon>Bacteria</taxon>
        <taxon>Pseudomonadati</taxon>
        <taxon>Bacteroidota</taxon>
        <taxon>Cytophagia</taxon>
        <taxon>Cytophagales</taxon>
        <taxon>Cyclobacteriaceae</taxon>
        <taxon>Cyclobacterium</taxon>
    </lineage>
</organism>
<dbReference type="KEGG" id="cmr:Cycma_4071"/>
<name>G0J7T0_CYCMS</name>
<evidence type="ECO:0000313" key="2">
    <source>
        <dbReference type="Proteomes" id="UP000001635"/>
    </source>
</evidence>
<proteinExistence type="predicted"/>
<dbReference type="STRING" id="880070.Cycma_4071"/>
<dbReference type="NCBIfam" id="NF033832">
    <property type="entry name" value="sce7726_fam"/>
    <property type="match status" value="1"/>
</dbReference>
<dbReference type="eggNOG" id="ENOG502Z7UD">
    <property type="taxonomic scope" value="Bacteria"/>
</dbReference>
<evidence type="ECO:0008006" key="3">
    <source>
        <dbReference type="Google" id="ProtNLM"/>
    </source>
</evidence>
<protein>
    <recommendedName>
        <fullName evidence="3">Sce7726 family protein</fullName>
    </recommendedName>
</protein>
<dbReference type="Proteomes" id="UP000001635">
    <property type="component" value="Chromosome"/>
</dbReference>
<keyword evidence="2" id="KW-1185">Reference proteome</keyword>
<gene>
    <name evidence="1" type="ordered locus">Cycma_4071</name>
</gene>
<dbReference type="InterPro" id="IPR047729">
    <property type="entry name" value="Sce7726-like"/>
</dbReference>
<dbReference type="RefSeq" id="WP_014022062.1">
    <property type="nucleotide sequence ID" value="NC_015914.1"/>
</dbReference>